<dbReference type="OrthoDB" id="287587at2"/>
<evidence type="ECO:0000259" key="2">
    <source>
        <dbReference type="PROSITE" id="PS50076"/>
    </source>
</evidence>
<accession>A0A372IIX6</accession>
<proteinExistence type="predicted"/>
<gene>
    <name evidence="3" type="primary">hscB</name>
    <name evidence="3" type="ORF">D0Y96_19960</name>
</gene>
<organism evidence="3 4">
    <name type="scientific">Paracidobacterium acidisoli</name>
    <dbReference type="NCBI Taxonomy" id="2303751"/>
    <lineage>
        <taxon>Bacteria</taxon>
        <taxon>Pseudomonadati</taxon>
        <taxon>Acidobacteriota</taxon>
        <taxon>Terriglobia</taxon>
        <taxon>Terriglobales</taxon>
        <taxon>Acidobacteriaceae</taxon>
        <taxon>Paracidobacterium</taxon>
    </lineage>
</organism>
<dbReference type="Gene3D" id="1.10.287.110">
    <property type="entry name" value="DnaJ domain"/>
    <property type="match status" value="1"/>
</dbReference>
<dbReference type="AlphaFoldDB" id="A0A372IIX6"/>
<name>A0A372IIX6_9BACT</name>
<dbReference type="PROSITE" id="PS50076">
    <property type="entry name" value="DNAJ_2"/>
    <property type="match status" value="1"/>
</dbReference>
<comment type="caution">
    <text evidence="3">The sequence shown here is derived from an EMBL/GenBank/DDBJ whole genome shotgun (WGS) entry which is preliminary data.</text>
</comment>
<evidence type="ECO:0000256" key="1">
    <source>
        <dbReference type="ARBA" id="ARBA00025596"/>
    </source>
</evidence>
<dbReference type="SUPFAM" id="SSF46565">
    <property type="entry name" value="Chaperone J-domain"/>
    <property type="match status" value="1"/>
</dbReference>
<dbReference type="GO" id="GO:0001671">
    <property type="term" value="F:ATPase activator activity"/>
    <property type="evidence" value="ECO:0007669"/>
    <property type="project" value="InterPro"/>
</dbReference>
<dbReference type="PANTHER" id="PTHR14021">
    <property type="entry name" value="IRON-SULFUR CLUSTER CO-CHAPERONE PROTEIN HSCB"/>
    <property type="match status" value="1"/>
</dbReference>
<evidence type="ECO:0000313" key="4">
    <source>
        <dbReference type="Proteomes" id="UP000264702"/>
    </source>
</evidence>
<dbReference type="GO" id="GO:0044571">
    <property type="term" value="P:[2Fe-2S] cluster assembly"/>
    <property type="evidence" value="ECO:0007669"/>
    <property type="project" value="InterPro"/>
</dbReference>
<dbReference type="PANTHER" id="PTHR14021:SF15">
    <property type="entry name" value="IRON-SULFUR CLUSTER CO-CHAPERONE PROTEIN HSCB"/>
    <property type="match status" value="1"/>
</dbReference>
<dbReference type="RefSeq" id="WP_117303579.1">
    <property type="nucleotide sequence ID" value="NZ_QVQT02000009.1"/>
</dbReference>
<dbReference type="Proteomes" id="UP000264702">
    <property type="component" value="Unassembled WGS sequence"/>
</dbReference>
<dbReference type="InterPro" id="IPR004640">
    <property type="entry name" value="HscB"/>
</dbReference>
<dbReference type="InterPro" id="IPR001623">
    <property type="entry name" value="DnaJ_domain"/>
</dbReference>
<keyword evidence="4" id="KW-1185">Reference proteome</keyword>
<sequence length="236" mass="26467">MQTAEHQSVSTACWSCGAPLAGARAFCDACGKVQPPSPDADYFTVFGLPRRLAIDTAALERVFYRLSRKLHPDVYARASANEQQWSLDQTSLLNDAWRTLKNPVSRTEYLLRVEGVQVESERAEDGKAKESRVPADLLEEVFELNMQLEEMRMNRKMGDDDPALRADLEKAKTQFEAQLAAVDADLQSLWSAWDAALDNHAPAAETKPVKDSMVALLDRRRYLRNLVRDVNDALGN</sequence>
<protein>
    <submittedName>
        <fullName evidence="3">Fe-S protein assembly co-chaperone HscB</fullName>
    </submittedName>
</protein>
<feature type="domain" description="J" evidence="2">
    <location>
        <begin position="41"/>
        <end position="113"/>
    </location>
</feature>
<dbReference type="SMART" id="SM00271">
    <property type="entry name" value="DnaJ"/>
    <property type="match status" value="1"/>
</dbReference>
<dbReference type="EMBL" id="QVQT01000009">
    <property type="protein sequence ID" value="RFU14874.1"/>
    <property type="molecule type" value="Genomic_DNA"/>
</dbReference>
<comment type="function">
    <text evidence="1">Co-chaperone involved in the maturation of iron-sulfur cluster-containing proteins. Seems to help targeting proteins to be folded toward HscA.</text>
</comment>
<dbReference type="CDD" id="cd06257">
    <property type="entry name" value="DnaJ"/>
    <property type="match status" value="1"/>
</dbReference>
<evidence type="ECO:0000313" key="3">
    <source>
        <dbReference type="EMBL" id="RFU14874.1"/>
    </source>
</evidence>
<dbReference type="NCBIfam" id="TIGR00714">
    <property type="entry name" value="hscB"/>
    <property type="match status" value="1"/>
</dbReference>
<dbReference type="InterPro" id="IPR036869">
    <property type="entry name" value="J_dom_sf"/>
</dbReference>
<reference evidence="3 4" key="1">
    <citation type="submission" date="2018-08" db="EMBL/GenBank/DDBJ databases">
        <title>Acidipila sp. 4G-K13, an acidobacterium isolated from forest soil.</title>
        <authorList>
            <person name="Gao Z.-H."/>
            <person name="Qiu L.-H."/>
        </authorList>
    </citation>
    <scope>NUCLEOTIDE SEQUENCE [LARGE SCALE GENOMIC DNA]</scope>
    <source>
        <strain evidence="3 4">4G-K13</strain>
    </source>
</reference>
<dbReference type="GO" id="GO:0051087">
    <property type="term" value="F:protein-folding chaperone binding"/>
    <property type="evidence" value="ECO:0007669"/>
    <property type="project" value="InterPro"/>
</dbReference>